<dbReference type="AlphaFoldDB" id="A0A699ZJJ1"/>
<dbReference type="Proteomes" id="UP000485058">
    <property type="component" value="Unassembled WGS sequence"/>
</dbReference>
<protein>
    <submittedName>
        <fullName evidence="1">Uncharacterized protein</fullName>
    </submittedName>
</protein>
<reference evidence="1 2" key="1">
    <citation type="submission" date="2020-02" db="EMBL/GenBank/DDBJ databases">
        <title>Draft genome sequence of Haematococcus lacustris strain NIES-144.</title>
        <authorList>
            <person name="Morimoto D."/>
            <person name="Nakagawa S."/>
            <person name="Yoshida T."/>
            <person name="Sawayama S."/>
        </authorList>
    </citation>
    <scope>NUCLEOTIDE SEQUENCE [LARGE SCALE GENOMIC DNA]</scope>
    <source>
        <strain evidence="1 2">NIES-144</strain>
    </source>
</reference>
<comment type="caution">
    <text evidence="1">The sequence shown here is derived from an EMBL/GenBank/DDBJ whole genome shotgun (WGS) entry which is preliminary data.</text>
</comment>
<keyword evidence="2" id="KW-1185">Reference proteome</keyword>
<accession>A0A699ZJJ1</accession>
<name>A0A699ZJJ1_HAELA</name>
<sequence length="201" mass="21685">MDDDSIHRITSDRVAVLPSPSSPQLAPLALDLVLGMENTLQMVMQHQDMVWKCPFWNDGNLVQGLADGYRTLLALFGHAIEVLATPSVAERLLSCLTLVLTAMLPQDLCLALSGGVTNTVPGLDLALEKDRHAMGVALSKLQPEQVWTWQALAAGTPAEATLQGLLPALASLFQVQGLVTPIAPGWRHQHLTLALGEWQES</sequence>
<evidence type="ECO:0000313" key="1">
    <source>
        <dbReference type="EMBL" id="GFH19739.1"/>
    </source>
</evidence>
<gene>
    <name evidence="1" type="ORF">HaLaN_16742</name>
</gene>
<proteinExistence type="predicted"/>
<organism evidence="1 2">
    <name type="scientific">Haematococcus lacustris</name>
    <name type="common">Green alga</name>
    <name type="synonym">Haematococcus pluvialis</name>
    <dbReference type="NCBI Taxonomy" id="44745"/>
    <lineage>
        <taxon>Eukaryota</taxon>
        <taxon>Viridiplantae</taxon>
        <taxon>Chlorophyta</taxon>
        <taxon>core chlorophytes</taxon>
        <taxon>Chlorophyceae</taxon>
        <taxon>CS clade</taxon>
        <taxon>Chlamydomonadales</taxon>
        <taxon>Haematococcaceae</taxon>
        <taxon>Haematococcus</taxon>
    </lineage>
</organism>
<dbReference type="EMBL" id="BLLF01001514">
    <property type="protein sequence ID" value="GFH19739.1"/>
    <property type="molecule type" value="Genomic_DNA"/>
</dbReference>
<evidence type="ECO:0000313" key="2">
    <source>
        <dbReference type="Proteomes" id="UP000485058"/>
    </source>
</evidence>